<gene>
    <name evidence="1" type="ORF">L4923_28800</name>
</gene>
<evidence type="ECO:0000313" key="1">
    <source>
        <dbReference type="EMBL" id="MCG7509041.1"/>
    </source>
</evidence>
<dbReference type="RefSeq" id="WP_239370539.1">
    <property type="nucleotide sequence ID" value="NZ_JAKREW010000066.1"/>
</dbReference>
<organism evidence="1 2">
    <name type="scientific">Mesorhizobium retamae</name>
    <dbReference type="NCBI Taxonomy" id="2912854"/>
    <lineage>
        <taxon>Bacteria</taxon>
        <taxon>Pseudomonadati</taxon>
        <taxon>Pseudomonadota</taxon>
        <taxon>Alphaproteobacteria</taxon>
        <taxon>Hyphomicrobiales</taxon>
        <taxon>Phyllobacteriaceae</taxon>
        <taxon>Mesorhizobium</taxon>
    </lineage>
</organism>
<sequence>MDMSSHIDAADGLVFRKIAEDRWLVTVDGAHERTITRDGSSFIAWIGCRDRHWSFQRALDACADHARFHIEACAIAQARNEGAGAALAANSLDERERLIGALEAERDLLDYADAHMDVPARKAAIDSRIAAIRAA</sequence>
<accession>A0ABS9QNM0</accession>
<dbReference type="Proteomes" id="UP001201701">
    <property type="component" value="Unassembled WGS sequence"/>
</dbReference>
<proteinExistence type="predicted"/>
<keyword evidence="2" id="KW-1185">Reference proteome</keyword>
<protein>
    <submittedName>
        <fullName evidence="1">Uncharacterized protein</fullName>
    </submittedName>
</protein>
<comment type="caution">
    <text evidence="1">The sequence shown here is derived from an EMBL/GenBank/DDBJ whole genome shotgun (WGS) entry which is preliminary data.</text>
</comment>
<dbReference type="EMBL" id="JAKREW010000066">
    <property type="protein sequence ID" value="MCG7509041.1"/>
    <property type="molecule type" value="Genomic_DNA"/>
</dbReference>
<evidence type="ECO:0000313" key="2">
    <source>
        <dbReference type="Proteomes" id="UP001201701"/>
    </source>
</evidence>
<reference evidence="1 2" key="1">
    <citation type="submission" date="2022-02" db="EMBL/GenBank/DDBJ databases">
        <title>Draft genome sequence of Mezorhizobium retamae strain IRAMC:0171 isolated from Retama raetam nodules.</title>
        <authorList>
            <person name="Bengaied R."/>
            <person name="Sbissi I."/>
            <person name="Huber K."/>
            <person name="Ghodbane F."/>
            <person name="Nouioui I."/>
            <person name="Tarhouni M."/>
            <person name="Gtari M."/>
        </authorList>
    </citation>
    <scope>NUCLEOTIDE SEQUENCE [LARGE SCALE GENOMIC DNA]</scope>
    <source>
        <strain evidence="1 2">IRAMC:0171</strain>
    </source>
</reference>
<name>A0ABS9QNM0_9HYPH</name>